<evidence type="ECO:0000256" key="3">
    <source>
        <dbReference type="ARBA" id="ARBA00022737"/>
    </source>
</evidence>
<keyword evidence="6" id="KW-0812">Transmembrane</keyword>
<sequence length="637" mass="71000">IDICTTGTKLCSGKYEMCKNGNCECQENFKRNDKKECVPKFCEASPYPCNENELCEEVSSDPGSVKCTCKGGFIFDGRACIKSNKCTLPSTLDCHQVCNPETQRCECKEGFTLQPNNKTCVLADSTKKCKMACGVGVCVIAEKGDVCVCPLTHVSRNTCIDLCAAKSMPKGMCPNDECVSDKKLGFKCKCEGKSILSQNGVTCRRRLMCSEGNGSEICKKRNGHCVEDIKNVEGFRCDCKPEEEPDTDGVCTYKCVLKKYQEKCSKLLAKCEMEGSEPFCRCPPTLTFNKYNGKCTHIAQASFIANLPITPHTYNLLATKNNDNVLFAEKKDIVINLGQMGAEVRAAMKRLFGQNYQFAEVWGFTMTSEKKTSCLVELQFREDPKDQINLISDPNICISIDADSCFIPPGLVMAKKYIKPNMFTTTDPCMENFKERNCGKETDCKKINNETNNFQCTCAKGFKSYGYYQPFDDEKTIIHKCEDINECLLPRACPNRTRCFNTYGSYTCPCLSGFRPMNESSDTKLSGCVEICNPKMCGHGKCEIKGDKYRCLCDAGYGGSSCDVEENLTAGPAGMKVALIVLSTLVVPLMLLSVYMVYQYQLLKKKSYRNNYLDDASSTITLQPMRGRGSRHQSQYN</sequence>
<organism evidence="8 9">
    <name type="scientific">Oedothorax gibbosus</name>
    <dbReference type="NCBI Taxonomy" id="931172"/>
    <lineage>
        <taxon>Eukaryota</taxon>
        <taxon>Metazoa</taxon>
        <taxon>Ecdysozoa</taxon>
        <taxon>Arthropoda</taxon>
        <taxon>Chelicerata</taxon>
        <taxon>Arachnida</taxon>
        <taxon>Araneae</taxon>
        <taxon>Araneomorphae</taxon>
        <taxon>Entelegynae</taxon>
        <taxon>Araneoidea</taxon>
        <taxon>Linyphiidae</taxon>
        <taxon>Erigoninae</taxon>
        <taxon>Oedothorax</taxon>
    </lineage>
</organism>
<reference evidence="8 9" key="1">
    <citation type="journal article" date="2022" name="Nat. Ecol. Evol.">
        <title>A masculinizing supergene underlies an exaggerated male reproductive morph in a spider.</title>
        <authorList>
            <person name="Hendrickx F."/>
            <person name="De Corte Z."/>
            <person name="Sonet G."/>
            <person name="Van Belleghem S.M."/>
            <person name="Kostlbacher S."/>
            <person name="Vangestel C."/>
        </authorList>
    </citation>
    <scope>NUCLEOTIDE SEQUENCE [LARGE SCALE GENOMIC DNA]</scope>
    <source>
        <strain evidence="8">W744_W776</strain>
    </source>
</reference>
<evidence type="ECO:0000256" key="2">
    <source>
        <dbReference type="ARBA" id="ARBA00022729"/>
    </source>
</evidence>
<feature type="non-terminal residue" evidence="8">
    <location>
        <position position="1"/>
    </location>
</feature>
<dbReference type="InterPro" id="IPR000742">
    <property type="entry name" value="EGF"/>
</dbReference>
<dbReference type="SUPFAM" id="SSF57196">
    <property type="entry name" value="EGF/Laminin"/>
    <property type="match status" value="2"/>
</dbReference>
<proteinExistence type="predicted"/>
<keyword evidence="6" id="KW-0472">Membrane</keyword>
<evidence type="ECO:0000313" key="8">
    <source>
        <dbReference type="EMBL" id="KAG8174734.1"/>
    </source>
</evidence>
<keyword evidence="3" id="KW-0677">Repeat</keyword>
<dbReference type="FunFam" id="2.10.25.10:FF:000038">
    <property type="entry name" value="Fibrillin 2"/>
    <property type="match status" value="1"/>
</dbReference>
<comment type="caution">
    <text evidence="5">Lacks conserved residue(s) required for the propagation of feature annotation.</text>
</comment>
<gene>
    <name evidence="8" type="ORF">JTE90_022088</name>
</gene>
<keyword evidence="6" id="KW-1133">Transmembrane helix</keyword>
<dbReference type="InterPro" id="IPR050751">
    <property type="entry name" value="ECM_structural_protein"/>
</dbReference>
<dbReference type="GO" id="GO:0005509">
    <property type="term" value="F:calcium ion binding"/>
    <property type="evidence" value="ECO:0007669"/>
    <property type="project" value="InterPro"/>
</dbReference>
<dbReference type="InterPro" id="IPR018097">
    <property type="entry name" value="EGF_Ca-bd_CS"/>
</dbReference>
<protein>
    <recommendedName>
        <fullName evidence="7">EGF-like domain-containing protein</fullName>
    </recommendedName>
</protein>
<comment type="caution">
    <text evidence="8">The sequence shown here is derived from an EMBL/GenBank/DDBJ whole genome shotgun (WGS) entry which is preliminary data.</text>
</comment>
<dbReference type="InterPro" id="IPR000152">
    <property type="entry name" value="EGF-type_Asp/Asn_hydroxyl_site"/>
</dbReference>
<dbReference type="PROSITE" id="PS01186">
    <property type="entry name" value="EGF_2"/>
    <property type="match status" value="2"/>
</dbReference>
<dbReference type="InterPro" id="IPR049883">
    <property type="entry name" value="NOTCH1_EGF-like"/>
</dbReference>
<dbReference type="PROSITE" id="PS01187">
    <property type="entry name" value="EGF_CA"/>
    <property type="match status" value="1"/>
</dbReference>
<accession>A0AAV6TSW1</accession>
<evidence type="ECO:0000256" key="1">
    <source>
        <dbReference type="ARBA" id="ARBA00022536"/>
    </source>
</evidence>
<evidence type="ECO:0000256" key="5">
    <source>
        <dbReference type="PROSITE-ProRule" id="PRU00076"/>
    </source>
</evidence>
<dbReference type="Gene3D" id="2.10.25.10">
    <property type="entry name" value="Laminin"/>
    <property type="match status" value="4"/>
</dbReference>
<name>A0AAV6TSW1_9ARAC</name>
<dbReference type="PROSITE" id="PS00010">
    <property type="entry name" value="ASX_HYDROXYL"/>
    <property type="match status" value="1"/>
</dbReference>
<dbReference type="PROSITE" id="PS50026">
    <property type="entry name" value="EGF_3"/>
    <property type="match status" value="2"/>
</dbReference>
<dbReference type="PROSITE" id="PS00022">
    <property type="entry name" value="EGF_1"/>
    <property type="match status" value="1"/>
</dbReference>
<dbReference type="EMBL" id="JAFNEN010001158">
    <property type="protein sequence ID" value="KAG8174734.1"/>
    <property type="molecule type" value="Genomic_DNA"/>
</dbReference>
<keyword evidence="4 5" id="KW-1015">Disulfide bond</keyword>
<evidence type="ECO:0000259" key="7">
    <source>
        <dbReference type="PROSITE" id="PS50026"/>
    </source>
</evidence>
<dbReference type="Pfam" id="PF07645">
    <property type="entry name" value="EGF_CA"/>
    <property type="match status" value="1"/>
</dbReference>
<feature type="domain" description="EGF-like" evidence="7">
    <location>
        <begin position="483"/>
        <end position="520"/>
    </location>
</feature>
<dbReference type="SMART" id="SM00181">
    <property type="entry name" value="EGF"/>
    <property type="match status" value="9"/>
</dbReference>
<dbReference type="PANTHER" id="PTHR24034">
    <property type="entry name" value="EGF-LIKE DOMAIN-CONTAINING PROTEIN"/>
    <property type="match status" value="1"/>
</dbReference>
<keyword evidence="9" id="KW-1185">Reference proteome</keyword>
<dbReference type="InterPro" id="IPR001881">
    <property type="entry name" value="EGF-like_Ca-bd_dom"/>
</dbReference>
<feature type="domain" description="EGF-like" evidence="7">
    <location>
        <begin position="533"/>
        <end position="563"/>
    </location>
</feature>
<dbReference type="CDD" id="cd00054">
    <property type="entry name" value="EGF_CA"/>
    <property type="match status" value="1"/>
</dbReference>
<evidence type="ECO:0000313" key="9">
    <source>
        <dbReference type="Proteomes" id="UP000827092"/>
    </source>
</evidence>
<feature type="disulfide bond" evidence="5">
    <location>
        <begin position="553"/>
        <end position="562"/>
    </location>
</feature>
<feature type="transmembrane region" description="Helical" evidence="6">
    <location>
        <begin position="577"/>
        <end position="598"/>
    </location>
</feature>
<evidence type="ECO:0000256" key="4">
    <source>
        <dbReference type="ARBA" id="ARBA00023157"/>
    </source>
</evidence>
<keyword evidence="1 5" id="KW-0245">EGF-like domain</keyword>
<evidence type="ECO:0000256" key="6">
    <source>
        <dbReference type="SAM" id="Phobius"/>
    </source>
</evidence>
<dbReference type="PANTHER" id="PTHR24034:SF209">
    <property type="entry name" value="EGF-LIKE DOMAIN-CONTAINING PROTEIN"/>
    <property type="match status" value="1"/>
</dbReference>
<dbReference type="AlphaFoldDB" id="A0AAV6TSW1"/>
<dbReference type="Proteomes" id="UP000827092">
    <property type="component" value="Unassembled WGS sequence"/>
</dbReference>
<keyword evidence="2" id="KW-0732">Signal</keyword>
<dbReference type="SMART" id="SM00179">
    <property type="entry name" value="EGF_CA"/>
    <property type="match status" value="2"/>
</dbReference>